<evidence type="ECO:0000313" key="1">
    <source>
        <dbReference type="EMBL" id="WFR96876.1"/>
    </source>
</evidence>
<dbReference type="KEGG" id="rtu:PR017_07115"/>
<dbReference type="RefSeq" id="WP_111221954.1">
    <property type="nucleotide sequence ID" value="NZ_CP117255.1"/>
</dbReference>
<reference evidence="1 2" key="1">
    <citation type="journal article" date="2018" name="Sci. Rep.">
        <title>Rhizobium tumorigenes sp. nov., a novel plant tumorigenic bacterium isolated from cane gall tumors on thornless blackberry.</title>
        <authorList>
            <person name="Kuzmanovi N."/>
            <person name="Smalla K."/>
            <person name="Gronow S."/>
            <person name="PuBawska J."/>
        </authorList>
    </citation>
    <scope>NUCLEOTIDE SEQUENCE [LARGE SCALE GENOMIC DNA]</scope>
    <source>
        <strain evidence="1 2">1078</strain>
    </source>
</reference>
<evidence type="ECO:0000313" key="2">
    <source>
        <dbReference type="Proteomes" id="UP000249499"/>
    </source>
</evidence>
<protein>
    <submittedName>
        <fullName evidence="1">Uncharacterized protein</fullName>
    </submittedName>
</protein>
<reference evidence="2" key="2">
    <citation type="journal article" date="2023" name="MicrobiologyOpen">
        <title>Genomics of the tumorigenes clade of the family Rhizobiaceae and description of Rhizobium rhododendri sp. nov.</title>
        <authorList>
            <person name="Kuzmanovic N."/>
            <person name="diCenzo G.C."/>
            <person name="Bunk B."/>
            <person name="Sproeer C."/>
            <person name="Fruehling A."/>
            <person name="Neumann-Schaal M."/>
            <person name="Overmann J."/>
            <person name="Smalla K."/>
        </authorList>
    </citation>
    <scope>NUCLEOTIDE SEQUENCE [LARGE SCALE GENOMIC DNA]</scope>
    <source>
        <strain evidence="2">1078</strain>
    </source>
</reference>
<organism evidence="1 2">
    <name type="scientific">Rhizobium tumorigenes</name>
    <dbReference type="NCBI Taxonomy" id="2041385"/>
    <lineage>
        <taxon>Bacteria</taxon>
        <taxon>Pseudomonadati</taxon>
        <taxon>Pseudomonadota</taxon>
        <taxon>Alphaproteobacteria</taxon>
        <taxon>Hyphomicrobiales</taxon>
        <taxon>Rhizobiaceae</taxon>
        <taxon>Rhizobium/Agrobacterium group</taxon>
        <taxon>Rhizobium</taxon>
    </lineage>
</organism>
<dbReference type="Proteomes" id="UP000249499">
    <property type="component" value="Chromosome"/>
</dbReference>
<sequence>MTSPAYADVIQALRLLNLVEAECPPGVGALLLRAKHLLERDPTVVSVRAVQRGELIRYLANRLYRPGMSDRRIAAEMMAISIKINVDNEYFSEPKHTLKKIIVENGGKMPSDKTIRRDLRS</sequence>
<gene>
    <name evidence="1" type="ORF">PR017_07115</name>
</gene>
<proteinExistence type="predicted"/>
<keyword evidence="2" id="KW-1185">Reference proteome</keyword>
<name>A0AAF1KG62_9HYPH</name>
<dbReference type="EMBL" id="CP117255">
    <property type="protein sequence ID" value="WFR96876.1"/>
    <property type="molecule type" value="Genomic_DNA"/>
</dbReference>
<dbReference type="AlphaFoldDB" id="A0AAF1KG62"/>
<accession>A0AAF1KG62</accession>